<dbReference type="Gene3D" id="3.40.630.30">
    <property type="match status" value="2"/>
</dbReference>
<dbReference type="InterPro" id="IPR041380">
    <property type="entry name" value="Acetyltransf_17"/>
</dbReference>
<dbReference type="InterPro" id="IPR000182">
    <property type="entry name" value="GNAT_dom"/>
</dbReference>
<evidence type="ECO:0000256" key="4">
    <source>
        <dbReference type="HAMAP-Rule" id="MF_01812"/>
    </source>
</evidence>
<dbReference type="OrthoDB" id="8399956at2"/>
<comment type="similarity">
    <text evidence="1 4">Belongs to the acetyltransferase Eis family.</text>
</comment>
<keyword evidence="2 4" id="KW-0808">Transferase</keyword>
<protein>
    <submittedName>
        <fullName evidence="6">Predicted acetyltransferase</fullName>
    </submittedName>
</protein>
<dbReference type="PROSITE" id="PS51186">
    <property type="entry name" value="GNAT"/>
    <property type="match status" value="1"/>
</dbReference>
<dbReference type="HAMAP" id="MF_01812">
    <property type="entry name" value="Eis"/>
    <property type="match status" value="1"/>
</dbReference>
<dbReference type="CDD" id="cd04301">
    <property type="entry name" value="NAT_SF"/>
    <property type="match status" value="1"/>
</dbReference>
<dbReference type="RefSeq" id="WP_042454347.1">
    <property type="nucleotide sequence ID" value="NZ_BBPN01000033.1"/>
</dbReference>
<evidence type="ECO:0000256" key="3">
    <source>
        <dbReference type="ARBA" id="ARBA00023315"/>
    </source>
</evidence>
<dbReference type="GO" id="GO:0030649">
    <property type="term" value="P:aminoglycoside antibiotic catabolic process"/>
    <property type="evidence" value="ECO:0007669"/>
    <property type="project" value="TreeGrafter"/>
</dbReference>
<feature type="binding site" evidence="4">
    <location>
        <begin position="86"/>
        <end position="91"/>
    </location>
    <ligand>
        <name>acetyl-CoA</name>
        <dbReference type="ChEBI" id="CHEBI:57288"/>
    </ligand>
</feature>
<dbReference type="SUPFAM" id="SSF55729">
    <property type="entry name" value="Acyl-CoA N-acyltransferases (Nat)"/>
    <property type="match status" value="1"/>
</dbReference>
<dbReference type="AlphaFoldDB" id="A0A1H7HQJ0"/>
<dbReference type="Pfam" id="PF13530">
    <property type="entry name" value="SCP2_2"/>
    <property type="match status" value="1"/>
</dbReference>
<dbReference type="Pfam" id="PF13527">
    <property type="entry name" value="Acetyltransf_9"/>
    <property type="match status" value="1"/>
</dbReference>
<keyword evidence="3 4" id="KW-0012">Acyltransferase</keyword>
<dbReference type="GO" id="GO:0034069">
    <property type="term" value="F:aminoglycoside N-acetyltransferase activity"/>
    <property type="evidence" value="ECO:0007669"/>
    <property type="project" value="TreeGrafter"/>
</dbReference>
<dbReference type="InterPro" id="IPR016181">
    <property type="entry name" value="Acyl_CoA_acyltransferase"/>
</dbReference>
<dbReference type="InterPro" id="IPR022902">
    <property type="entry name" value="NAcTrfase_Eis"/>
</dbReference>
<accession>A0A1H7HQJ0</accession>
<dbReference type="Proteomes" id="UP000183015">
    <property type="component" value="Unassembled WGS sequence"/>
</dbReference>
<name>A0A1H7HQJ0_STRJI</name>
<evidence type="ECO:0000256" key="2">
    <source>
        <dbReference type="ARBA" id="ARBA00022679"/>
    </source>
</evidence>
<dbReference type="SUPFAM" id="SSF55718">
    <property type="entry name" value="SCP-like"/>
    <property type="match status" value="1"/>
</dbReference>
<organism evidence="6 7">
    <name type="scientific">Streptacidiphilus jiangxiensis</name>
    <dbReference type="NCBI Taxonomy" id="235985"/>
    <lineage>
        <taxon>Bacteria</taxon>
        <taxon>Bacillati</taxon>
        <taxon>Actinomycetota</taxon>
        <taxon>Actinomycetes</taxon>
        <taxon>Kitasatosporales</taxon>
        <taxon>Streptomycetaceae</taxon>
        <taxon>Streptacidiphilus</taxon>
    </lineage>
</organism>
<feature type="domain" description="N-acetyltransferase" evidence="5">
    <location>
        <begin position="1"/>
        <end position="142"/>
    </location>
</feature>
<dbReference type="EMBL" id="FOAZ01000002">
    <property type="protein sequence ID" value="SEK50495.1"/>
    <property type="molecule type" value="Genomic_DNA"/>
</dbReference>
<dbReference type="InterPro" id="IPR051554">
    <property type="entry name" value="Acetyltransferase_Eis"/>
</dbReference>
<dbReference type="Pfam" id="PF17668">
    <property type="entry name" value="Acetyltransf_17"/>
    <property type="match status" value="1"/>
</dbReference>
<evidence type="ECO:0000256" key="1">
    <source>
        <dbReference type="ARBA" id="ARBA00009213"/>
    </source>
</evidence>
<feature type="binding site" evidence="4">
    <location>
        <begin position="114"/>
        <end position="115"/>
    </location>
    <ligand>
        <name>acetyl-CoA</name>
        <dbReference type="ChEBI" id="CHEBI:57288"/>
    </ligand>
</feature>
<dbReference type="eggNOG" id="COG4552">
    <property type="taxonomic scope" value="Bacteria"/>
</dbReference>
<dbReference type="STRING" id="235985.SAMN05414137_102244"/>
<keyword evidence="7" id="KW-1185">Reference proteome</keyword>
<evidence type="ECO:0000259" key="5">
    <source>
        <dbReference type="PROSITE" id="PS51186"/>
    </source>
</evidence>
<dbReference type="PANTHER" id="PTHR37817:SF1">
    <property type="entry name" value="N-ACETYLTRANSFERASE EIS"/>
    <property type="match status" value="1"/>
</dbReference>
<feature type="active site" description="Proton acceptor; via carboxylate" evidence="4">
    <location>
        <position position="404"/>
    </location>
</feature>
<comment type="subunit">
    <text evidence="4">Homohexamer; trimer of dimers.</text>
</comment>
<feature type="binding site" evidence="4">
    <location>
        <begin position="78"/>
        <end position="80"/>
    </location>
    <ligand>
        <name>acetyl-CoA</name>
        <dbReference type="ChEBI" id="CHEBI:57288"/>
    </ligand>
</feature>
<proteinExistence type="inferred from homology"/>
<reference evidence="7" key="1">
    <citation type="submission" date="2016-10" db="EMBL/GenBank/DDBJ databases">
        <authorList>
            <person name="Varghese N."/>
        </authorList>
    </citation>
    <scope>NUCLEOTIDE SEQUENCE [LARGE SCALE GENOMIC DNA]</scope>
    <source>
        <strain evidence="7">DSM 45096 / BCRC 16803 / CGMCC 4.1857 / CIP 109030 / JCM 12277 / KCTC 19219 / NBRC 100920 / 33214</strain>
    </source>
</reference>
<feature type="active site" description="Proton donor" evidence="4">
    <location>
        <position position="119"/>
    </location>
</feature>
<dbReference type="Gene3D" id="3.30.1050.10">
    <property type="entry name" value="SCP2 sterol-binding domain"/>
    <property type="match status" value="1"/>
</dbReference>
<dbReference type="PANTHER" id="PTHR37817">
    <property type="entry name" value="N-ACETYLTRANSFERASE EIS"/>
    <property type="match status" value="1"/>
</dbReference>
<gene>
    <name evidence="6" type="ORF">SAMN05414137_102244</name>
</gene>
<evidence type="ECO:0000313" key="6">
    <source>
        <dbReference type="EMBL" id="SEK50495.1"/>
    </source>
</evidence>
<sequence length="404" mass="44413">MEIRPTTDQDVDVFLDNLHTAFGMFRDPDNTLLAGYEWDRNLMAWTEDGRAVGTTGAYSFELTLPGAVVVPVAGVTGVTVLPTHRRQGVLKAMMRHQLDALRERGEFLSVLLASEATIYRRFGYGPATYTQRLTVARHRNAPAAPRAGAQVAPDAGTVEVLTRADSGEILEQVYDRYRRLQPGALSRPAHWWERGAGQPPVSPAPRFVAVHRDADGTPDGYATYTISRDASPSSLSVDEVIAVDDTVAAALTRVLLDHDLVDQVVFRRTSTEDPLFWQLADFRAAEVSGFDDWLWVRILDVPRALTSRAWFADGELVLEVADGFANAGGRFLLSVRDGKASCERTDREADLSLDVSDLGSVYLGGTTPSTLVRAGQIRAHRPGAAALADTLFRSDRTPYCLHWF</sequence>
<dbReference type="InterPro" id="IPR036527">
    <property type="entry name" value="SCP2_sterol-bd_dom_sf"/>
</dbReference>
<dbReference type="NCBIfam" id="NF002367">
    <property type="entry name" value="PRK01346.1-4"/>
    <property type="match status" value="1"/>
</dbReference>
<dbReference type="InterPro" id="IPR025559">
    <property type="entry name" value="Eis_dom"/>
</dbReference>
<evidence type="ECO:0000313" key="7">
    <source>
        <dbReference type="Proteomes" id="UP000183015"/>
    </source>
</evidence>